<organism evidence="1 2">
    <name type="scientific">Iphiclides podalirius</name>
    <name type="common">scarce swallowtail</name>
    <dbReference type="NCBI Taxonomy" id="110791"/>
    <lineage>
        <taxon>Eukaryota</taxon>
        <taxon>Metazoa</taxon>
        <taxon>Ecdysozoa</taxon>
        <taxon>Arthropoda</taxon>
        <taxon>Hexapoda</taxon>
        <taxon>Insecta</taxon>
        <taxon>Pterygota</taxon>
        <taxon>Neoptera</taxon>
        <taxon>Endopterygota</taxon>
        <taxon>Lepidoptera</taxon>
        <taxon>Glossata</taxon>
        <taxon>Ditrysia</taxon>
        <taxon>Papilionoidea</taxon>
        <taxon>Papilionidae</taxon>
        <taxon>Papilioninae</taxon>
        <taxon>Iphiclides</taxon>
    </lineage>
</organism>
<accession>A0ABN8HTY4</accession>
<keyword evidence="2" id="KW-1185">Reference proteome</keyword>
<evidence type="ECO:0000313" key="1">
    <source>
        <dbReference type="EMBL" id="CAH2041308.1"/>
    </source>
</evidence>
<name>A0ABN8HTY4_9NEOP</name>
<proteinExistence type="predicted"/>
<evidence type="ECO:0000313" key="2">
    <source>
        <dbReference type="Proteomes" id="UP000837857"/>
    </source>
</evidence>
<sequence>MQSSVNHGATGLWAYLVSMSDEQPHTYLWCVSLTSDKPLGETPWVPGLVPGLRHIRAEVGGPRGFGTGPYLAGPYLPGP</sequence>
<dbReference type="EMBL" id="OW152825">
    <property type="protein sequence ID" value="CAH2041308.1"/>
    <property type="molecule type" value="Genomic_DNA"/>
</dbReference>
<feature type="non-terminal residue" evidence="1">
    <location>
        <position position="79"/>
    </location>
</feature>
<protein>
    <submittedName>
        <fullName evidence="1">Uncharacterized protein</fullName>
    </submittedName>
</protein>
<gene>
    <name evidence="1" type="ORF">IPOD504_LOCUS3073</name>
</gene>
<dbReference type="Proteomes" id="UP000837857">
    <property type="component" value="Chromosome 13"/>
</dbReference>
<reference evidence="1" key="1">
    <citation type="submission" date="2022-03" db="EMBL/GenBank/DDBJ databases">
        <authorList>
            <person name="Martin H S."/>
        </authorList>
    </citation>
    <scope>NUCLEOTIDE SEQUENCE</scope>
</reference>